<dbReference type="Proteomes" id="UP000003100">
    <property type="component" value="Unassembled WGS sequence"/>
</dbReference>
<dbReference type="Gene3D" id="3.40.50.300">
    <property type="entry name" value="P-loop containing nucleotide triphosphate hydrolases"/>
    <property type="match status" value="1"/>
</dbReference>
<keyword evidence="7" id="KW-0788">Thiol protease</keyword>
<evidence type="ECO:0000259" key="14">
    <source>
        <dbReference type="PROSITE" id="PS50990"/>
    </source>
</evidence>
<name>C0CJI5_BLAHS</name>
<feature type="domain" description="ABC transmembrane type-1" evidence="13">
    <location>
        <begin position="163"/>
        <end position="444"/>
    </location>
</feature>
<keyword evidence="3" id="KW-1003">Cell membrane</keyword>
<proteinExistence type="predicted"/>
<keyword evidence="16" id="KW-1185">Reference proteome</keyword>
<reference evidence="15 16" key="2">
    <citation type="submission" date="2009-02" db="EMBL/GenBank/DDBJ databases">
        <title>Draft genome sequence of Blautia hydrogenotrophica DSM 10507 (Ruminococcus hydrogenotrophicus DSM 10507).</title>
        <authorList>
            <person name="Sudarsanam P."/>
            <person name="Ley R."/>
            <person name="Guruge J."/>
            <person name="Turnbaugh P.J."/>
            <person name="Mahowald M."/>
            <person name="Liep D."/>
            <person name="Gordon J."/>
        </authorList>
    </citation>
    <scope>NUCLEOTIDE SEQUENCE [LARGE SCALE GENOMIC DNA]</scope>
    <source>
        <strain evidence="16">DSM 10507 / JCM 14656 / S5a33</strain>
    </source>
</reference>
<dbReference type="SMART" id="SM00382">
    <property type="entry name" value="AAA"/>
    <property type="match status" value="1"/>
</dbReference>
<dbReference type="PROSITE" id="PS50893">
    <property type="entry name" value="ABC_TRANSPORTER_2"/>
    <property type="match status" value="1"/>
</dbReference>
<evidence type="ECO:0000256" key="9">
    <source>
        <dbReference type="ARBA" id="ARBA00022989"/>
    </source>
</evidence>
<dbReference type="Pfam" id="PF00664">
    <property type="entry name" value="ABC_membrane"/>
    <property type="match status" value="1"/>
</dbReference>
<protein>
    <recommendedName>
        <fullName evidence="17">Lactococcin-G-processing and transport ATP-binding protein LagD</fullName>
    </recommendedName>
</protein>
<evidence type="ECO:0000256" key="4">
    <source>
        <dbReference type="ARBA" id="ARBA00022692"/>
    </source>
</evidence>
<comment type="subcellular location">
    <subcellularLocation>
        <location evidence="1">Cell membrane</location>
        <topology evidence="1">Multi-pass membrane protein</topology>
    </subcellularLocation>
</comment>
<evidence type="ECO:0000259" key="12">
    <source>
        <dbReference type="PROSITE" id="PS50893"/>
    </source>
</evidence>
<dbReference type="MEROPS" id="C39.005"/>
<dbReference type="eggNOG" id="COG2274">
    <property type="taxonomic scope" value="Bacteria"/>
</dbReference>
<feature type="domain" description="Peptidase C39" evidence="14">
    <location>
        <begin position="13"/>
        <end position="132"/>
    </location>
</feature>
<keyword evidence="5" id="KW-0547">Nucleotide-binding</keyword>
<dbReference type="PROSITE" id="PS50929">
    <property type="entry name" value="ABC_TM1F"/>
    <property type="match status" value="1"/>
</dbReference>
<evidence type="ECO:0000256" key="6">
    <source>
        <dbReference type="ARBA" id="ARBA00022801"/>
    </source>
</evidence>
<evidence type="ECO:0000256" key="8">
    <source>
        <dbReference type="ARBA" id="ARBA00022840"/>
    </source>
</evidence>
<dbReference type="FunFam" id="3.40.50.300:FF:000299">
    <property type="entry name" value="ABC transporter ATP-binding protein/permease"/>
    <property type="match status" value="1"/>
</dbReference>
<keyword evidence="10 11" id="KW-0472">Membrane</keyword>
<keyword evidence="7" id="KW-0645">Protease</keyword>
<dbReference type="PROSITE" id="PS00211">
    <property type="entry name" value="ABC_TRANSPORTER_1"/>
    <property type="match status" value="1"/>
</dbReference>
<sequence length="715" mass="79922">MGKLYAKTPTIYQMEATECGAASLAMILAYYGKYLPLEQMRIETGVSRDGCNAKNIMRAGKKFGLEVKGYRKSLDSLLEVEPPCIIHWNFNHFVVFEGHRGKYYYINDPGMGRRKLSYEELDAAFTGIVLTFEKTENFQKTKKERTFFSFVKERLKGQYLSILALVSIGLLLVFPGLIIPVFSQIFIDDILLGGNDKWTTVFLCIMGFTMLFQAALMFYRGILLQRLQNKMSMISAHKFLSHMFRLPMGFFDQRYAGDLAERVENNNNVSVFLAGDLAETVLNIFVAVFYLVLLLLYSPVLTLIGIVSIGINVVLMKVSSNAIANSTMKMQQDQGKMIGAVFAGLNITSTLKASGAENEYVSRVLGYYAKTILMEQKLGKLQQILNAVPEVFTEIANVLVLMFGGLLVIKGEMTAGMLVAYTSLLASFIEPVNKLVGFIQRIQTLKADMSRVEDIMRYEQDGKFEEAEEKIPMTAKLTGEVELRDVSFGYNILERPLVENFNFHLKSGSSIAFVGSSGCGKSTVSKIVSGLYLPWSGNVFMDGMSLKQIPKEILSCSVSTVSQDITLFSGTIRDNLTMWSSSVLEEDMIRAAKDACIHDIITKKPGAYEYELTEGGSNLSGGQRQRLEIARALVTNPTILIMDEATSALDPLVEKEIVDNIKRRGCTCVIVAHRLSAIRDCDEIIVMDRGKIVQRGTHEELKTQEGHYQRLIQNI</sequence>
<dbReference type="Pfam" id="PF03412">
    <property type="entry name" value="Peptidase_C39"/>
    <property type="match status" value="1"/>
</dbReference>
<keyword evidence="9 11" id="KW-1133">Transmembrane helix</keyword>
<evidence type="ECO:0000259" key="13">
    <source>
        <dbReference type="PROSITE" id="PS50929"/>
    </source>
</evidence>
<dbReference type="GO" id="GO:0006508">
    <property type="term" value="P:proteolysis"/>
    <property type="evidence" value="ECO:0007669"/>
    <property type="project" value="InterPro"/>
</dbReference>
<dbReference type="InterPro" id="IPR003593">
    <property type="entry name" value="AAA+_ATPase"/>
</dbReference>
<keyword evidence="8" id="KW-0067">ATP-binding</keyword>
<gene>
    <name evidence="15" type="ORF">RUMHYD_00983</name>
</gene>
<dbReference type="GO" id="GO:0016887">
    <property type="term" value="F:ATP hydrolysis activity"/>
    <property type="evidence" value="ECO:0007669"/>
    <property type="project" value="InterPro"/>
</dbReference>
<dbReference type="PATRIC" id="fig|476272.21.peg.2329"/>
<evidence type="ECO:0000256" key="11">
    <source>
        <dbReference type="SAM" id="Phobius"/>
    </source>
</evidence>
<dbReference type="SUPFAM" id="SSF52540">
    <property type="entry name" value="P-loop containing nucleoside triphosphate hydrolases"/>
    <property type="match status" value="1"/>
</dbReference>
<feature type="transmembrane region" description="Helical" evidence="11">
    <location>
        <begin position="280"/>
        <end position="297"/>
    </location>
</feature>
<reference evidence="15 16" key="1">
    <citation type="submission" date="2009-01" db="EMBL/GenBank/DDBJ databases">
        <authorList>
            <person name="Fulton L."/>
            <person name="Clifton S."/>
            <person name="Fulton B."/>
            <person name="Xu J."/>
            <person name="Minx P."/>
            <person name="Pepin K.H."/>
            <person name="Johnson M."/>
            <person name="Bhonagiri V."/>
            <person name="Nash W.E."/>
            <person name="Mardis E.R."/>
            <person name="Wilson R.K."/>
        </authorList>
    </citation>
    <scope>NUCLEOTIDE SEQUENCE [LARGE SCALE GENOMIC DNA]</scope>
    <source>
        <strain evidence="16">DSM 10507 / JCM 14656 / S5a33</strain>
    </source>
</reference>
<dbReference type="InterPro" id="IPR017871">
    <property type="entry name" value="ABC_transporter-like_CS"/>
</dbReference>
<dbReference type="InterPro" id="IPR036640">
    <property type="entry name" value="ABC1_TM_sf"/>
</dbReference>
<feature type="transmembrane region" description="Helical" evidence="11">
    <location>
        <begin position="162"/>
        <end position="187"/>
    </location>
</feature>
<keyword evidence="4 11" id="KW-0812">Transmembrane</keyword>
<dbReference type="PANTHER" id="PTHR43394:SF1">
    <property type="entry name" value="ATP-BINDING CASSETTE SUB-FAMILY B MEMBER 10, MITOCHONDRIAL"/>
    <property type="match status" value="1"/>
</dbReference>
<dbReference type="InterPro" id="IPR027417">
    <property type="entry name" value="P-loop_NTPase"/>
</dbReference>
<dbReference type="Gene3D" id="1.20.1560.10">
    <property type="entry name" value="ABC transporter type 1, transmembrane domain"/>
    <property type="match status" value="1"/>
</dbReference>
<accession>C0CJI5</accession>
<keyword evidence="6" id="KW-0378">Hydrolase</keyword>
<dbReference type="InterPro" id="IPR022514">
    <property type="entry name" value="NHPM_micro_ABC1"/>
</dbReference>
<organism evidence="15 16">
    <name type="scientific">Blautia hydrogenotrophica (strain DSM 10507 / JCM 14656 / S5a33)</name>
    <name type="common">Ruminococcus hydrogenotrophicus</name>
    <dbReference type="NCBI Taxonomy" id="476272"/>
    <lineage>
        <taxon>Bacteria</taxon>
        <taxon>Bacillati</taxon>
        <taxon>Bacillota</taxon>
        <taxon>Clostridia</taxon>
        <taxon>Lachnospirales</taxon>
        <taxon>Lachnospiraceae</taxon>
        <taxon>Blautia</taxon>
    </lineage>
</organism>
<dbReference type="HOGENOM" id="CLU_000604_95_3_9"/>
<dbReference type="GeneID" id="86820130"/>
<evidence type="ECO:0000313" key="15">
    <source>
        <dbReference type="EMBL" id="EEG50095.1"/>
    </source>
</evidence>
<dbReference type="GO" id="GO:0008234">
    <property type="term" value="F:cysteine-type peptidase activity"/>
    <property type="evidence" value="ECO:0007669"/>
    <property type="project" value="UniProtKB-KW"/>
</dbReference>
<evidence type="ECO:0000256" key="1">
    <source>
        <dbReference type="ARBA" id="ARBA00004651"/>
    </source>
</evidence>
<dbReference type="CDD" id="cd18569">
    <property type="entry name" value="ABC_6TM_NHLM_bacteriocin"/>
    <property type="match status" value="1"/>
</dbReference>
<dbReference type="Gene3D" id="3.90.70.10">
    <property type="entry name" value="Cysteine proteinases"/>
    <property type="match status" value="1"/>
</dbReference>
<dbReference type="InterPro" id="IPR011527">
    <property type="entry name" value="ABC1_TM_dom"/>
</dbReference>
<dbReference type="GO" id="GO:0005886">
    <property type="term" value="C:plasma membrane"/>
    <property type="evidence" value="ECO:0007669"/>
    <property type="project" value="UniProtKB-SubCell"/>
</dbReference>
<feature type="domain" description="ABC transporter" evidence="12">
    <location>
        <begin position="481"/>
        <end position="714"/>
    </location>
</feature>
<dbReference type="SUPFAM" id="SSF90123">
    <property type="entry name" value="ABC transporter transmembrane region"/>
    <property type="match status" value="1"/>
</dbReference>
<evidence type="ECO:0008006" key="17">
    <source>
        <dbReference type="Google" id="ProtNLM"/>
    </source>
</evidence>
<dbReference type="InterPro" id="IPR005074">
    <property type="entry name" value="Peptidase_C39"/>
</dbReference>
<dbReference type="GO" id="GO:0005524">
    <property type="term" value="F:ATP binding"/>
    <property type="evidence" value="ECO:0007669"/>
    <property type="project" value="UniProtKB-KW"/>
</dbReference>
<evidence type="ECO:0000313" key="16">
    <source>
        <dbReference type="Proteomes" id="UP000003100"/>
    </source>
</evidence>
<evidence type="ECO:0000256" key="7">
    <source>
        <dbReference type="ARBA" id="ARBA00022807"/>
    </source>
</evidence>
<keyword evidence="2" id="KW-0813">Transport</keyword>
<dbReference type="Pfam" id="PF00005">
    <property type="entry name" value="ABC_tran"/>
    <property type="match status" value="1"/>
</dbReference>
<evidence type="ECO:0000256" key="5">
    <source>
        <dbReference type="ARBA" id="ARBA00022741"/>
    </source>
</evidence>
<evidence type="ECO:0000256" key="2">
    <source>
        <dbReference type="ARBA" id="ARBA00022448"/>
    </source>
</evidence>
<dbReference type="InterPro" id="IPR039421">
    <property type="entry name" value="Type_1_exporter"/>
</dbReference>
<dbReference type="EMBL" id="ACBZ01000043">
    <property type="protein sequence ID" value="EEG50095.1"/>
    <property type="molecule type" value="Genomic_DNA"/>
</dbReference>
<evidence type="ECO:0000256" key="10">
    <source>
        <dbReference type="ARBA" id="ARBA00023136"/>
    </source>
</evidence>
<dbReference type="PROSITE" id="PS50990">
    <property type="entry name" value="PEPTIDASE_C39"/>
    <property type="match status" value="1"/>
</dbReference>
<evidence type="ECO:0000256" key="3">
    <source>
        <dbReference type="ARBA" id="ARBA00022475"/>
    </source>
</evidence>
<dbReference type="NCBIfam" id="TIGR03796">
    <property type="entry name" value="NHLM_micro_ABC1"/>
    <property type="match status" value="1"/>
</dbReference>
<dbReference type="RefSeq" id="WP_005946685.1">
    <property type="nucleotide sequence ID" value="NZ_CP136423.1"/>
</dbReference>
<feature type="transmembrane region" description="Helical" evidence="11">
    <location>
        <begin position="199"/>
        <end position="223"/>
    </location>
</feature>
<dbReference type="AlphaFoldDB" id="C0CJI5"/>
<dbReference type="PANTHER" id="PTHR43394">
    <property type="entry name" value="ATP-DEPENDENT PERMEASE MDL1, MITOCHONDRIAL"/>
    <property type="match status" value="1"/>
</dbReference>
<dbReference type="InterPro" id="IPR003439">
    <property type="entry name" value="ABC_transporter-like_ATP-bd"/>
</dbReference>
<feature type="transmembrane region" description="Helical" evidence="11">
    <location>
        <begin position="12"/>
        <end position="31"/>
    </location>
</feature>
<dbReference type="GO" id="GO:0015421">
    <property type="term" value="F:ABC-type oligopeptide transporter activity"/>
    <property type="evidence" value="ECO:0007669"/>
    <property type="project" value="TreeGrafter"/>
</dbReference>